<feature type="compositionally biased region" description="Low complexity" evidence="1">
    <location>
        <begin position="408"/>
        <end position="433"/>
    </location>
</feature>
<evidence type="ECO:0000313" key="3">
    <source>
        <dbReference type="EMBL" id="TFY78315.1"/>
    </source>
</evidence>
<name>A0A4Y9ZUP5_9AGAM</name>
<feature type="compositionally biased region" description="Basic residues" evidence="1">
    <location>
        <begin position="18"/>
        <end position="35"/>
    </location>
</feature>
<protein>
    <recommendedName>
        <fullName evidence="2">GmrSD restriction endonucleases N-terminal domain-containing protein</fullName>
    </recommendedName>
</protein>
<feature type="domain" description="GmrSD restriction endonucleases N-terminal" evidence="2">
    <location>
        <begin position="50"/>
        <end position="144"/>
    </location>
</feature>
<keyword evidence="4" id="KW-1185">Reference proteome</keyword>
<gene>
    <name evidence="3" type="ORF">EWM64_g5698</name>
</gene>
<evidence type="ECO:0000313" key="4">
    <source>
        <dbReference type="Proteomes" id="UP000298061"/>
    </source>
</evidence>
<dbReference type="STRING" id="135208.A0A4Y9ZUP5"/>
<dbReference type="Pfam" id="PF03235">
    <property type="entry name" value="GmrSD_N"/>
    <property type="match status" value="1"/>
</dbReference>
<accession>A0A4Y9ZUP5</accession>
<dbReference type="PANTHER" id="PTHR39639">
    <property type="entry name" value="CHROMOSOME 16, WHOLE GENOME SHOTGUN SEQUENCE"/>
    <property type="match status" value="1"/>
</dbReference>
<sequence length="490" mass="56498">MSESESWDEEEEVPVTQNRKRNSGKSYTVKHKLKPPRTTTYSTQSLYDEIYEDNINLAPEYQRDVVWPQTKQMALIDSIYRNFYIPPIIFAVTTSDDGTEKKTCIDGKQRLSSIQRFMDGLIPVKEQDTERKFWYKGRNPFVGDSWRKTFAHRQIVCVEYVELSDADEREIFRRVQLGVALTPAEVMRAETHSPRVKLVQSIVDNQMLYLEKVFNMKRGAPFRWVTQSILTISTWSSGRHPATTADTLKKWIKEPDEPNSAMAQKIQDSYTILKNFILDDKTFLNVTRGPKKIAPIDLPFMITFIYLFKDRFAKEQLSSGIKLMREIVRQEHTDILWNAKVLGTYVYFIDDFQIKGLDALENPLPPRTQHPQGIVANAFMQIDGPSLPTPAPSQASMSVLSASIQHVQQPSQQSSQQHSQQQSSQQSSQQQQSKKPDFTNSRVSHRAQLNLMLAPHLLTLPLPPIFHPFQSRQQIRQLDLDLLSHGFSHM</sequence>
<evidence type="ECO:0000259" key="2">
    <source>
        <dbReference type="Pfam" id="PF03235"/>
    </source>
</evidence>
<feature type="region of interest" description="Disordered" evidence="1">
    <location>
        <begin position="403"/>
        <end position="442"/>
    </location>
</feature>
<dbReference type="Proteomes" id="UP000298061">
    <property type="component" value="Unassembled WGS sequence"/>
</dbReference>
<dbReference type="PANTHER" id="PTHR39639:SF1">
    <property type="entry name" value="DUF262 DOMAIN-CONTAINING PROTEIN"/>
    <property type="match status" value="1"/>
</dbReference>
<dbReference type="OrthoDB" id="5419821at2759"/>
<evidence type="ECO:0000256" key="1">
    <source>
        <dbReference type="SAM" id="MobiDB-lite"/>
    </source>
</evidence>
<feature type="region of interest" description="Disordered" evidence="1">
    <location>
        <begin position="1"/>
        <end position="38"/>
    </location>
</feature>
<organism evidence="3 4">
    <name type="scientific">Hericium alpestre</name>
    <dbReference type="NCBI Taxonomy" id="135208"/>
    <lineage>
        <taxon>Eukaryota</taxon>
        <taxon>Fungi</taxon>
        <taxon>Dikarya</taxon>
        <taxon>Basidiomycota</taxon>
        <taxon>Agaricomycotina</taxon>
        <taxon>Agaricomycetes</taxon>
        <taxon>Russulales</taxon>
        <taxon>Hericiaceae</taxon>
        <taxon>Hericium</taxon>
    </lineage>
</organism>
<reference evidence="3 4" key="1">
    <citation type="submission" date="2019-02" db="EMBL/GenBank/DDBJ databases">
        <title>Genome sequencing of the rare red list fungi Hericium alpestre (H. flagellum).</title>
        <authorList>
            <person name="Buettner E."/>
            <person name="Kellner H."/>
        </authorList>
    </citation>
    <scope>NUCLEOTIDE SEQUENCE [LARGE SCALE GENOMIC DNA]</scope>
    <source>
        <strain evidence="3 4">DSM 108284</strain>
    </source>
</reference>
<comment type="caution">
    <text evidence="3">The sequence shown here is derived from an EMBL/GenBank/DDBJ whole genome shotgun (WGS) entry which is preliminary data.</text>
</comment>
<dbReference type="EMBL" id="SFCI01000707">
    <property type="protein sequence ID" value="TFY78315.1"/>
    <property type="molecule type" value="Genomic_DNA"/>
</dbReference>
<proteinExistence type="predicted"/>
<dbReference type="AlphaFoldDB" id="A0A4Y9ZUP5"/>
<feature type="compositionally biased region" description="Acidic residues" evidence="1">
    <location>
        <begin position="1"/>
        <end position="13"/>
    </location>
</feature>
<dbReference type="InterPro" id="IPR004919">
    <property type="entry name" value="GmrSD_N"/>
</dbReference>